<organism evidence="2 3">
    <name type="scientific">Solanum verrucosum</name>
    <dbReference type="NCBI Taxonomy" id="315347"/>
    <lineage>
        <taxon>Eukaryota</taxon>
        <taxon>Viridiplantae</taxon>
        <taxon>Streptophyta</taxon>
        <taxon>Embryophyta</taxon>
        <taxon>Tracheophyta</taxon>
        <taxon>Spermatophyta</taxon>
        <taxon>Magnoliopsida</taxon>
        <taxon>eudicotyledons</taxon>
        <taxon>Gunneridae</taxon>
        <taxon>Pentapetalae</taxon>
        <taxon>asterids</taxon>
        <taxon>lamiids</taxon>
        <taxon>Solanales</taxon>
        <taxon>Solanaceae</taxon>
        <taxon>Solanoideae</taxon>
        <taxon>Solaneae</taxon>
        <taxon>Solanum</taxon>
    </lineage>
</organism>
<dbReference type="FunFam" id="3.30.70.270:FF:000020">
    <property type="entry name" value="Transposon Tf2-6 polyprotein-like Protein"/>
    <property type="match status" value="1"/>
</dbReference>
<feature type="domain" description="Reverse transcriptase/retrotransposon-derived protein RNase H-like" evidence="1">
    <location>
        <begin position="50"/>
        <end position="140"/>
    </location>
</feature>
<name>A0AAF0Q5Z5_SOLVR</name>
<dbReference type="InterPro" id="IPR043502">
    <property type="entry name" value="DNA/RNA_pol_sf"/>
</dbReference>
<gene>
    <name evidence="2" type="ORF">MTR67_007354</name>
</gene>
<dbReference type="SUPFAM" id="SSF56672">
    <property type="entry name" value="DNA/RNA polymerases"/>
    <property type="match status" value="1"/>
</dbReference>
<dbReference type="PANTHER" id="PTHR34072">
    <property type="entry name" value="ENZYMATIC POLYPROTEIN-RELATED"/>
    <property type="match status" value="1"/>
</dbReference>
<dbReference type="InterPro" id="IPR041577">
    <property type="entry name" value="RT_RNaseH_2"/>
</dbReference>
<evidence type="ECO:0000313" key="3">
    <source>
        <dbReference type="Proteomes" id="UP001234989"/>
    </source>
</evidence>
<dbReference type="AlphaFoldDB" id="A0AAF0Q5Z5"/>
<dbReference type="Gene3D" id="3.30.70.270">
    <property type="match status" value="1"/>
</dbReference>
<evidence type="ECO:0000259" key="1">
    <source>
        <dbReference type="Pfam" id="PF17919"/>
    </source>
</evidence>
<proteinExistence type="predicted"/>
<reference evidence="2" key="1">
    <citation type="submission" date="2023-08" db="EMBL/GenBank/DDBJ databases">
        <title>A de novo genome assembly of Solanum verrucosum Schlechtendal, a Mexican diploid species geographically isolated from the other diploid A-genome species in potato relatives.</title>
        <authorList>
            <person name="Hosaka K."/>
        </authorList>
    </citation>
    <scope>NUCLEOTIDE SEQUENCE</scope>
    <source>
        <tissue evidence="2">Young leaves</tissue>
    </source>
</reference>
<dbReference type="InterPro" id="IPR043128">
    <property type="entry name" value="Rev_trsase/Diguanyl_cyclase"/>
</dbReference>
<sequence length="147" mass="16727">MVKSCPRPTSPLDIRSFLGLDDYYRRFVEGFSSIASPLTALTQKKEKFLWSKAYEKSFQESKDRLTSAPLLTLMEGTDGFIVYCDASRIWLGCILMKNGKVIAYASRQLKVHKKNYPTNDLELAAVVYALKIWRHYLYGASPSLSNS</sequence>
<dbReference type="Pfam" id="PF17919">
    <property type="entry name" value="RT_RNaseH_2"/>
    <property type="match status" value="1"/>
</dbReference>
<keyword evidence="3" id="KW-1185">Reference proteome</keyword>
<dbReference type="Proteomes" id="UP001234989">
    <property type="component" value="Chromosome 2"/>
</dbReference>
<dbReference type="PANTHER" id="PTHR34072:SF52">
    <property type="entry name" value="RIBONUCLEASE H"/>
    <property type="match status" value="1"/>
</dbReference>
<protein>
    <recommendedName>
        <fullName evidence="1">Reverse transcriptase/retrotransposon-derived protein RNase H-like domain-containing protein</fullName>
    </recommendedName>
</protein>
<dbReference type="EMBL" id="CP133613">
    <property type="protein sequence ID" value="WMV13969.1"/>
    <property type="molecule type" value="Genomic_DNA"/>
</dbReference>
<evidence type="ECO:0000313" key="2">
    <source>
        <dbReference type="EMBL" id="WMV13969.1"/>
    </source>
</evidence>
<accession>A0AAF0Q5Z5</accession>